<keyword evidence="1" id="KW-1133">Transmembrane helix</keyword>
<dbReference type="Pfam" id="PF03729">
    <property type="entry name" value="DUF308"/>
    <property type="match status" value="2"/>
</dbReference>
<name>A0A561SKS2_9PSEU</name>
<reference evidence="2 3" key="1">
    <citation type="submission" date="2019-06" db="EMBL/GenBank/DDBJ databases">
        <title>Sequencing the genomes of 1000 actinobacteria strains.</title>
        <authorList>
            <person name="Klenk H.-P."/>
        </authorList>
    </citation>
    <scope>NUCLEOTIDE SEQUENCE [LARGE SCALE GENOMIC DNA]</scope>
    <source>
        <strain evidence="2 3">DSM 45671</strain>
    </source>
</reference>
<comment type="caution">
    <text evidence="2">The sequence shown here is derived from an EMBL/GenBank/DDBJ whole genome shotgun (WGS) entry which is preliminary data.</text>
</comment>
<feature type="transmembrane region" description="Helical" evidence="1">
    <location>
        <begin position="49"/>
        <end position="73"/>
    </location>
</feature>
<evidence type="ECO:0000313" key="2">
    <source>
        <dbReference type="EMBL" id="TWF75461.1"/>
    </source>
</evidence>
<feature type="transmembrane region" description="Helical" evidence="1">
    <location>
        <begin position="136"/>
        <end position="156"/>
    </location>
</feature>
<dbReference type="AlphaFoldDB" id="A0A561SKS2"/>
<dbReference type="InterPro" id="IPR052712">
    <property type="entry name" value="Acid_resist_chaperone_HdeD"/>
</dbReference>
<sequence>MSGHAAGKESAGERIARVGESPGLVLGAGVVSILIGVLVLAWPGATIKVIAWLFAIQLLVGGVLQLISAFAAGRGPGGRVLFALLGALSILVGLLCLREPLQTALVIGLLIGAMWVIQGVVGIVEAIGNERGAGRGWMIASGVLSVIGGAVVLVYPGASLVVLTWLFGAVLIAIGVLLIVQGIAARRARTMAPAAANS</sequence>
<keyword evidence="1" id="KW-0812">Transmembrane</keyword>
<dbReference type="PANTHER" id="PTHR34989">
    <property type="entry name" value="PROTEIN HDED"/>
    <property type="match status" value="1"/>
</dbReference>
<proteinExistence type="predicted"/>
<dbReference type="EMBL" id="VIWU01000001">
    <property type="protein sequence ID" value="TWF75461.1"/>
    <property type="molecule type" value="Genomic_DNA"/>
</dbReference>
<dbReference type="Proteomes" id="UP000321261">
    <property type="component" value="Unassembled WGS sequence"/>
</dbReference>
<feature type="transmembrane region" description="Helical" evidence="1">
    <location>
        <begin position="162"/>
        <end position="184"/>
    </location>
</feature>
<evidence type="ECO:0000256" key="1">
    <source>
        <dbReference type="SAM" id="Phobius"/>
    </source>
</evidence>
<feature type="transmembrane region" description="Helical" evidence="1">
    <location>
        <begin position="24"/>
        <end position="43"/>
    </location>
</feature>
<feature type="transmembrane region" description="Helical" evidence="1">
    <location>
        <begin position="80"/>
        <end position="97"/>
    </location>
</feature>
<keyword evidence="1" id="KW-0472">Membrane</keyword>
<evidence type="ECO:0000313" key="3">
    <source>
        <dbReference type="Proteomes" id="UP000321261"/>
    </source>
</evidence>
<feature type="transmembrane region" description="Helical" evidence="1">
    <location>
        <begin position="103"/>
        <end position="124"/>
    </location>
</feature>
<dbReference type="PANTHER" id="PTHR34989:SF1">
    <property type="entry name" value="PROTEIN HDED"/>
    <property type="match status" value="1"/>
</dbReference>
<protein>
    <submittedName>
        <fullName evidence="2">Uncharacterized membrane protein HdeD (DUF308 family)</fullName>
    </submittedName>
</protein>
<dbReference type="GO" id="GO:0005886">
    <property type="term" value="C:plasma membrane"/>
    <property type="evidence" value="ECO:0007669"/>
    <property type="project" value="TreeGrafter"/>
</dbReference>
<accession>A0A561SKS2</accession>
<gene>
    <name evidence="2" type="ORF">FHX44_111345</name>
</gene>
<organism evidence="2 3">
    <name type="scientific">Pseudonocardia hierapolitana</name>
    <dbReference type="NCBI Taxonomy" id="1128676"/>
    <lineage>
        <taxon>Bacteria</taxon>
        <taxon>Bacillati</taxon>
        <taxon>Actinomycetota</taxon>
        <taxon>Actinomycetes</taxon>
        <taxon>Pseudonocardiales</taxon>
        <taxon>Pseudonocardiaceae</taxon>
        <taxon>Pseudonocardia</taxon>
    </lineage>
</organism>
<dbReference type="InterPro" id="IPR005325">
    <property type="entry name" value="DUF308_memb"/>
</dbReference>
<keyword evidence="3" id="KW-1185">Reference proteome</keyword>